<proteinExistence type="predicted"/>
<dbReference type="PANTHER" id="PTHR33018">
    <property type="entry name" value="OS10G0338966 PROTEIN-RELATED"/>
    <property type="match status" value="1"/>
</dbReference>
<dbReference type="EMBL" id="AGNK02002302">
    <property type="status" value="NOT_ANNOTATED_CDS"/>
    <property type="molecule type" value="Genomic_DNA"/>
</dbReference>
<keyword evidence="2" id="KW-1185">Reference proteome</keyword>
<dbReference type="InParanoid" id="K3Y101"/>
<evidence type="ECO:0008006" key="3">
    <source>
        <dbReference type="Google" id="ProtNLM"/>
    </source>
</evidence>
<dbReference type="EnsemblPlants" id="KQL10007">
    <property type="protein sequence ID" value="KQL10007"/>
    <property type="gene ID" value="SETIT_007863mg"/>
</dbReference>
<dbReference type="Gramene" id="KQL10007">
    <property type="protein sequence ID" value="KQL10007"/>
    <property type="gene ID" value="SETIT_007863mg"/>
</dbReference>
<sequence>MSIRGGQKTFWLGLHQADRPRLFLSLLAFVFDRFVAHSGFIQKYTFRSNLLKNRINHWICIMILPKRGEAVDFIGIIQKYNIPWNAYKLNILRGGPHNPKRMKAMKIIYHKYCHKQPPGTVLCGYYVCEFIRNNGRCLPINGNYTKIEDKQIDNICTDMTRFILHEICHEDGVFFDKNDVLMTDECTLFVDGRTSLAWQKTASSICWILIM</sequence>
<dbReference type="AlphaFoldDB" id="K3Y101"/>
<dbReference type="HOGENOM" id="CLU_1306699_0_0_1"/>
<evidence type="ECO:0000313" key="2">
    <source>
        <dbReference type="Proteomes" id="UP000004995"/>
    </source>
</evidence>
<protein>
    <recommendedName>
        <fullName evidence="3">Ubiquitin-like protease family profile domain-containing protein</fullName>
    </recommendedName>
</protein>
<dbReference type="Proteomes" id="UP000004995">
    <property type="component" value="Unassembled WGS sequence"/>
</dbReference>
<dbReference type="PANTHER" id="PTHR33018:SF19">
    <property type="entry name" value="OS12G0558775 PROTEIN"/>
    <property type="match status" value="1"/>
</dbReference>
<accession>K3Y101</accession>
<reference evidence="2" key="1">
    <citation type="journal article" date="2012" name="Nat. Biotechnol.">
        <title>Reference genome sequence of the model plant Setaria.</title>
        <authorList>
            <person name="Bennetzen J.L."/>
            <person name="Schmutz J."/>
            <person name="Wang H."/>
            <person name="Percifield R."/>
            <person name="Hawkins J."/>
            <person name="Pontaroli A.C."/>
            <person name="Estep M."/>
            <person name="Feng L."/>
            <person name="Vaughn J.N."/>
            <person name="Grimwood J."/>
            <person name="Jenkins J."/>
            <person name="Barry K."/>
            <person name="Lindquist E."/>
            <person name="Hellsten U."/>
            <person name="Deshpande S."/>
            <person name="Wang X."/>
            <person name="Wu X."/>
            <person name="Mitros T."/>
            <person name="Triplett J."/>
            <person name="Yang X."/>
            <person name="Ye C.Y."/>
            <person name="Mauro-Herrera M."/>
            <person name="Wang L."/>
            <person name="Li P."/>
            <person name="Sharma M."/>
            <person name="Sharma R."/>
            <person name="Ronald P.C."/>
            <person name="Panaud O."/>
            <person name="Kellogg E.A."/>
            <person name="Brutnell T.P."/>
            <person name="Doust A.N."/>
            <person name="Tuskan G.A."/>
            <person name="Rokhsar D."/>
            <person name="Devos K.M."/>
        </authorList>
    </citation>
    <scope>NUCLEOTIDE SEQUENCE [LARGE SCALE GENOMIC DNA]</scope>
    <source>
        <strain evidence="2">cv. Yugu1</strain>
    </source>
</reference>
<evidence type="ECO:0000313" key="1">
    <source>
        <dbReference type="EnsemblPlants" id="KQL10007"/>
    </source>
</evidence>
<organism evidence="1 2">
    <name type="scientific">Setaria italica</name>
    <name type="common">Foxtail millet</name>
    <name type="synonym">Panicum italicum</name>
    <dbReference type="NCBI Taxonomy" id="4555"/>
    <lineage>
        <taxon>Eukaryota</taxon>
        <taxon>Viridiplantae</taxon>
        <taxon>Streptophyta</taxon>
        <taxon>Embryophyta</taxon>
        <taxon>Tracheophyta</taxon>
        <taxon>Spermatophyta</taxon>
        <taxon>Magnoliopsida</taxon>
        <taxon>Liliopsida</taxon>
        <taxon>Poales</taxon>
        <taxon>Poaceae</taxon>
        <taxon>PACMAD clade</taxon>
        <taxon>Panicoideae</taxon>
        <taxon>Panicodae</taxon>
        <taxon>Paniceae</taxon>
        <taxon>Cenchrinae</taxon>
        <taxon>Setaria</taxon>
    </lineage>
</organism>
<name>K3Y101_SETIT</name>
<reference evidence="1" key="2">
    <citation type="submission" date="2018-08" db="UniProtKB">
        <authorList>
            <consortium name="EnsemblPlants"/>
        </authorList>
    </citation>
    <scope>IDENTIFICATION</scope>
    <source>
        <strain evidence="1">Yugu1</strain>
    </source>
</reference>